<protein>
    <submittedName>
        <fullName evidence="1">Uncharacterized protein</fullName>
    </submittedName>
</protein>
<reference evidence="1" key="2">
    <citation type="journal article" date="2015" name="Data Brief">
        <title>Shoot transcriptome of the giant reed, Arundo donax.</title>
        <authorList>
            <person name="Barrero R.A."/>
            <person name="Guerrero F.D."/>
            <person name="Moolhuijzen P."/>
            <person name="Goolsby J.A."/>
            <person name="Tidwell J."/>
            <person name="Bellgard S.E."/>
            <person name="Bellgard M.I."/>
        </authorList>
    </citation>
    <scope>NUCLEOTIDE SEQUENCE</scope>
    <source>
        <tissue evidence="1">Shoot tissue taken approximately 20 cm above the soil surface</tissue>
    </source>
</reference>
<dbReference type="AlphaFoldDB" id="A0A0A9FTT6"/>
<evidence type="ECO:0000313" key="1">
    <source>
        <dbReference type="EMBL" id="JAE15657.1"/>
    </source>
</evidence>
<dbReference type="EMBL" id="GBRH01182239">
    <property type="protein sequence ID" value="JAE15657.1"/>
    <property type="molecule type" value="Transcribed_RNA"/>
</dbReference>
<name>A0A0A9FTT6_ARUDO</name>
<reference evidence="1" key="1">
    <citation type="submission" date="2014-09" db="EMBL/GenBank/DDBJ databases">
        <authorList>
            <person name="Magalhaes I.L.F."/>
            <person name="Oliveira U."/>
            <person name="Santos F.R."/>
            <person name="Vidigal T.H.D.A."/>
            <person name="Brescovit A.D."/>
            <person name="Santos A.J."/>
        </authorList>
    </citation>
    <scope>NUCLEOTIDE SEQUENCE</scope>
    <source>
        <tissue evidence="1">Shoot tissue taken approximately 20 cm above the soil surface</tissue>
    </source>
</reference>
<proteinExistence type="predicted"/>
<accession>A0A0A9FTT6</accession>
<organism evidence="1">
    <name type="scientific">Arundo donax</name>
    <name type="common">Giant reed</name>
    <name type="synonym">Donax arundinaceus</name>
    <dbReference type="NCBI Taxonomy" id="35708"/>
    <lineage>
        <taxon>Eukaryota</taxon>
        <taxon>Viridiplantae</taxon>
        <taxon>Streptophyta</taxon>
        <taxon>Embryophyta</taxon>
        <taxon>Tracheophyta</taxon>
        <taxon>Spermatophyta</taxon>
        <taxon>Magnoliopsida</taxon>
        <taxon>Liliopsida</taxon>
        <taxon>Poales</taxon>
        <taxon>Poaceae</taxon>
        <taxon>PACMAD clade</taxon>
        <taxon>Arundinoideae</taxon>
        <taxon>Arundineae</taxon>
        <taxon>Arundo</taxon>
    </lineage>
</organism>
<sequence length="56" mass="6396">MGCPLKGKNNFLLVWSSTRLLKSNSARVQEKPFVEFVHAAQVIILQVLHLSFCWIP</sequence>